<evidence type="ECO:0000313" key="1">
    <source>
        <dbReference type="EMBL" id="KAJ2976719.1"/>
    </source>
</evidence>
<proteinExistence type="predicted"/>
<dbReference type="EMBL" id="JANJQO010000549">
    <property type="protein sequence ID" value="KAJ2976719.1"/>
    <property type="molecule type" value="Genomic_DNA"/>
</dbReference>
<reference evidence="1" key="1">
    <citation type="submission" date="2022-08" db="EMBL/GenBank/DDBJ databases">
        <title>Genome Sequence of Lecanicillium fungicola.</title>
        <authorList>
            <person name="Buettner E."/>
        </authorList>
    </citation>
    <scope>NUCLEOTIDE SEQUENCE</scope>
    <source>
        <strain evidence="1">Babe33</strain>
    </source>
</reference>
<keyword evidence="2" id="KW-1185">Reference proteome</keyword>
<name>A0ACC1NE57_9HYPO</name>
<gene>
    <name evidence="1" type="ORF">NQ176_g4781</name>
</gene>
<evidence type="ECO:0000313" key="2">
    <source>
        <dbReference type="Proteomes" id="UP001143910"/>
    </source>
</evidence>
<organism evidence="1 2">
    <name type="scientific">Zarea fungicola</name>
    <dbReference type="NCBI Taxonomy" id="93591"/>
    <lineage>
        <taxon>Eukaryota</taxon>
        <taxon>Fungi</taxon>
        <taxon>Dikarya</taxon>
        <taxon>Ascomycota</taxon>
        <taxon>Pezizomycotina</taxon>
        <taxon>Sordariomycetes</taxon>
        <taxon>Hypocreomycetidae</taxon>
        <taxon>Hypocreales</taxon>
        <taxon>Cordycipitaceae</taxon>
        <taxon>Zarea</taxon>
    </lineage>
</organism>
<dbReference type="Proteomes" id="UP001143910">
    <property type="component" value="Unassembled WGS sequence"/>
</dbReference>
<protein>
    <submittedName>
        <fullName evidence="1">Uncharacterized protein</fullName>
    </submittedName>
</protein>
<accession>A0ACC1NE57</accession>
<comment type="caution">
    <text evidence="1">The sequence shown here is derived from an EMBL/GenBank/DDBJ whole genome shotgun (WGS) entry which is preliminary data.</text>
</comment>
<sequence>MAMAKSSKPFRVLVFSKTAGYRHESIPAAIAAWKRLADASRRCDSTSPAFTVEASEDALLFNQEKLSEFQVIVLQGVSGEFLNAAQLDALKGFVRAGGGIVGIHTATTGMPHCDIGCVDVEGWYEKLVGGSFDGHPRPQDGVIKAENISHPILTRGLQGQGDGLGTFEQPTMTRHWFDEWYNFKAHPQENSNLNILVTVDEKSYVGGTLGETHPIIWSQEFEGGRVFQTALGHFDSAYEDEMFMGQALSGLLWAAGLI</sequence>